<gene>
    <name evidence="2" type="ORF">A0131_02705</name>
</gene>
<feature type="transmembrane region" description="Helical" evidence="1">
    <location>
        <begin position="57"/>
        <end position="76"/>
    </location>
</feature>
<evidence type="ECO:0000313" key="2">
    <source>
        <dbReference type="EMBL" id="KYH13717.1"/>
    </source>
</evidence>
<dbReference type="InterPro" id="IPR010374">
    <property type="entry name" value="DUF969"/>
</dbReference>
<reference evidence="2 3" key="1">
    <citation type="submission" date="2016-02" db="EMBL/GenBank/DDBJ databases">
        <title>Draft genome sequence of hydrocarbon degrading Staphylococcus saprophyticus Strain CNV2, isolated from crude-oil contaminated soil from Noonmati Oil Refinery, Guwahati, Assam, India.</title>
        <authorList>
            <person name="Mukherjee A."/>
            <person name="Chettri B."/>
            <person name="Langpoklakpam J."/>
            <person name="Singh A.K."/>
            <person name="Chattopadhyay D.J."/>
        </authorList>
    </citation>
    <scope>NUCLEOTIDE SEQUENCE [LARGE SCALE GENOMIC DNA]</scope>
    <source>
        <strain evidence="2 3">CNV2</strain>
    </source>
</reference>
<evidence type="ECO:0000313" key="3">
    <source>
        <dbReference type="Proteomes" id="UP000075418"/>
    </source>
</evidence>
<feature type="transmembrane region" description="Helical" evidence="1">
    <location>
        <begin position="164"/>
        <end position="183"/>
    </location>
</feature>
<comment type="caution">
    <text evidence="2">The sequence shown here is derived from an EMBL/GenBank/DDBJ whole genome shotgun (WGS) entry which is preliminary data.</text>
</comment>
<dbReference type="EMBL" id="LUGM01000002">
    <property type="protein sequence ID" value="KYH13717.1"/>
    <property type="molecule type" value="Genomic_DNA"/>
</dbReference>
<keyword evidence="1" id="KW-0472">Membrane</keyword>
<feature type="transmembrane region" description="Helical" evidence="1">
    <location>
        <begin position="195"/>
        <end position="214"/>
    </location>
</feature>
<sequence>MEWLKLIGIVIIIVGFLLKIDTIAVVLIAAIVTGLVSGMDFTDILSTLGKAFTDNRLVTLFLLTLPMVGLIERFGLKQQASKMIGKIDKVTSGRLMTVYLGVRELAGLASIRIGGHPQFVRPLINPMVQGALRTRFKLNSKQVEDKDVELIKAQTSAMENYGNFFGQNLFVGGAGILLMVGTFKSLKINVDAVDLALASVPIALITFVIVWLNNMRLDRYFQRKYEQQEVTKDE</sequence>
<keyword evidence="1" id="KW-1133">Transmembrane helix</keyword>
<name>A0A151A326_9STAP</name>
<dbReference type="RefSeq" id="WP_061853948.1">
    <property type="nucleotide sequence ID" value="NZ_LUGM01000002.1"/>
</dbReference>
<dbReference type="Pfam" id="PF06149">
    <property type="entry name" value="DUF969"/>
    <property type="match status" value="1"/>
</dbReference>
<feature type="transmembrane region" description="Helical" evidence="1">
    <location>
        <begin position="7"/>
        <end position="37"/>
    </location>
</feature>
<proteinExistence type="predicted"/>
<organism evidence="2 3">
    <name type="scientific">Staphylococcus kloosii</name>
    <dbReference type="NCBI Taxonomy" id="29384"/>
    <lineage>
        <taxon>Bacteria</taxon>
        <taxon>Bacillati</taxon>
        <taxon>Bacillota</taxon>
        <taxon>Bacilli</taxon>
        <taxon>Bacillales</taxon>
        <taxon>Staphylococcaceae</taxon>
        <taxon>Staphylococcus</taxon>
    </lineage>
</organism>
<evidence type="ECO:0000256" key="1">
    <source>
        <dbReference type="SAM" id="Phobius"/>
    </source>
</evidence>
<keyword evidence="1" id="KW-0812">Transmembrane</keyword>
<evidence type="ECO:0008006" key="4">
    <source>
        <dbReference type="Google" id="ProtNLM"/>
    </source>
</evidence>
<dbReference type="AlphaFoldDB" id="A0A151A326"/>
<accession>A0A151A326</accession>
<protein>
    <recommendedName>
        <fullName evidence="4">Permease</fullName>
    </recommendedName>
</protein>
<dbReference type="Proteomes" id="UP000075418">
    <property type="component" value="Unassembled WGS sequence"/>
</dbReference>